<name>A0A1N6Z1Z0_9SPHI</name>
<dbReference type="Proteomes" id="UP000541583">
    <property type="component" value="Unassembled WGS sequence"/>
</dbReference>
<dbReference type="SUPFAM" id="SSF56281">
    <property type="entry name" value="Metallo-hydrolase/oxidoreductase"/>
    <property type="match status" value="1"/>
</dbReference>
<keyword evidence="2 4" id="KW-0114">cAMP</keyword>
<evidence type="ECO:0000313" key="7">
    <source>
        <dbReference type="Proteomes" id="UP000541583"/>
    </source>
</evidence>
<dbReference type="Pfam" id="PF02112">
    <property type="entry name" value="PDEase_II"/>
    <property type="match status" value="1"/>
</dbReference>
<evidence type="ECO:0000256" key="2">
    <source>
        <dbReference type="ARBA" id="ARBA00023149"/>
    </source>
</evidence>
<dbReference type="EMBL" id="JACHCA010000021">
    <property type="protein sequence ID" value="MBB6131252.1"/>
    <property type="molecule type" value="Genomic_DNA"/>
</dbReference>
<dbReference type="GO" id="GO:0047555">
    <property type="term" value="F:3',5'-cyclic-GMP phosphodiesterase activity"/>
    <property type="evidence" value="ECO:0007669"/>
    <property type="project" value="TreeGrafter"/>
</dbReference>
<evidence type="ECO:0000256" key="4">
    <source>
        <dbReference type="PIRNR" id="PIRNR000962"/>
    </source>
</evidence>
<sequence length="319" mass="35542">MRIKQTLLIITYILLPFITLAQPKNKTAFRMVPLGVLGGIDESNLSAYMLAAAGTDQYICLDAGTLHDGIQKAIANKAFRVSGERVLRQYIKGYFISHAHLDHIAGLIINSPEDSSKNIYGFQSTIETVKTHYFTWASWANFADQGETPALKKYRYKVLDPGTETDVENTSLKVQAFPLSHSNLTSTAFLVQSNEDYVLYLGDTGPDAIEKSTNLQNLWQAIAPLIKTKKLKAILIEVSFPNEQPDKTLFGHLTPHWFMTEMDKLARLVSPAELKGLNIVVTHLKPPVSSITRIKAQLKAANQLQLNLIYPVQGKALNF</sequence>
<dbReference type="GO" id="GO:0004115">
    <property type="term" value="F:3',5'-cyclic-AMP phosphodiesterase activity"/>
    <property type="evidence" value="ECO:0007669"/>
    <property type="project" value="UniProtKB-UniRule"/>
</dbReference>
<evidence type="ECO:0000313" key="6">
    <source>
        <dbReference type="EMBL" id="MBB6131252.1"/>
    </source>
</evidence>
<dbReference type="PIRSF" id="PIRSF000962">
    <property type="entry name" value="Cyc_nuc_PDEase"/>
    <property type="match status" value="1"/>
</dbReference>
<dbReference type="GO" id="GO:0006198">
    <property type="term" value="P:cAMP catabolic process"/>
    <property type="evidence" value="ECO:0007669"/>
    <property type="project" value="UniProtKB-UniRule"/>
</dbReference>
<evidence type="ECO:0000256" key="3">
    <source>
        <dbReference type="ARBA" id="ARBA00025762"/>
    </source>
</evidence>
<dbReference type="InterPro" id="IPR024225">
    <property type="entry name" value="cAMP-PdiesteraseII_CS"/>
</dbReference>
<comment type="caution">
    <text evidence="6">The sequence shown here is derived from an EMBL/GenBank/DDBJ whole genome shotgun (WGS) entry which is preliminary data.</text>
</comment>
<evidence type="ECO:0000256" key="1">
    <source>
        <dbReference type="ARBA" id="ARBA00022801"/>
    </source>
</evidence>
<gene>
    <name evidence="6" type="ORF">HDF22_005403</name>
    <name evidence="5" type="ORF">HDF23_002693</name>
</gene>
<accession>A0A1N6Z1Z0</accession>
<reference evidence="7 8" key="1">
    <citation type="submission" date="2020-08" db="EMBL/GenBank/DDBJ databases">
        <title>Genomic Encyclopedia of Type Strains, Phase IV (KMG-V): Genome sequencing to study the core and pangenomes of soil and plant-associated prokaryotes.</title>
        <authorList>
            <person name="Whitman W."/>
        </authorList>
    </citation>
    <scope>NUCLEOTIDE SEQUENCE [LARGE SCALE GENOMIC DNA]</scope>
    <source>
        <strain evidence="5 7">ANJLi2</strain>
        <strain evidence="6 8">MP601</strain>
    </source>
</reference>
<evidence type="ECO:0000313" key="8">
    <source>
        <dbReference type="Proteomes" id="UP000548326"/>
    </source>
</evidence>
<evidence type="ECO:0000313" key="5">
    <source>
        <dbReference type="EMBL" id="MBB6109944.1"/>
    </source>
</evidence>
<dbReference type="EC" id="3.1.4.17" evidence="6"/>
<dbReference type="STRING" id="354630.SAMN05421821_105366"/>
<keyword evidence="7" id="KW-1185">Reference proteome</keyword>
<dbReference type="InterPro" id="IPR036866">
    <property type="entry name" value="RibonucZ/Hydroxyglut_hydro"/>
</dbReference>
<comment type="similarity">
    <text evidence="3 4">Belongs to the cyclic nucleotide phosphodiesterase class-II family.</text>
</comment>
<dbReference type="PRINTS" id="PR00388">
    <property type="entry name" value="PDIESTERASE2"/>
</dbReference>
<dbReference type="InterPro" id="IPR000396">
    <property type="entry name" value="Pdiesterase2"/>
</dbReference>
<dbReference type="Gene3D" id="3.60.15.10">
    <property type="entry name" value="Ribonuclease Z/Hydroxyacylglutathione hydrolase-like"/>
    <property type="match status" value="1"/>
</dbReference>
<dbReference type="GO" id="GO:1902660">
    <property type="term" value="P:negative regulation of glucose mediated signaling pathway"/>
    <property type="evidence" value="ECO:0007669"/>
    <property type="project" value="TreeGrafter"/>
</dbReference>
<dbReference type="OrthoDB" id="9803916at2"/>
<dbReference type="PANTHER" id="PTHR28283:SF1">
    <property type="entry name" value="3',5'-CYCLIC-NUCLEOTIDE PHOSPHODIESTERASE 1"/>
    <property type="match status" value="1"/>
</dbReference>
<dbReference type="AlphaFoldDB" id="A0A1N6Z1Z0"/>
<dbReference type="RefSeq" id="WP_076373694.1">
    <property type="nucleotide sequence ID" value="NZ_FTMG01000005.1"/>
</dbReference>
<dbReference type="PANTHER" id="PTHR28283">
    <property type="entry name" value="3',5'-CYCLIC-NUCLEOTIDE PHOSPHODIESTERASE 1"/>
    <property type="match status" value="1"/>
</dbReference>
<proteinExistence type="inferred from homology"/>
<dbReference type="PROSITE" id="PS00607">
    <property type="entry name" value="PDEASE_II"/>
    <property type="match status" value="1"/>
</dbReference>
<organism evidence="6 8">
    <name type="scientific">Mucilaginibacter lappiensis</name>
    <dbReference type="NCBI Taxonomy" id="354630"/>
    <lineage>
        <taxon>Bacteria</taxon>
        <taxon>Pseudomonadati</taxon>
        <taxon>Bacteroidota</taxon>
        <taxon>Sphingobacteriia</taxon>
        <taxon>Sphingobacteriales</taxon>
        <taxon>Sphingobacteriaceae</taxon>
        <taxon>Mucilaginibacter</taxon>
    </lineage>
</organism>
<keyword evidence="1 4" id="KW-0378">Hydrolase</keyword>
<dbReference type="CDD" id="cd07735">
    <property type="entry name" value="class_II_PDE_MBL-fold"/>
    <property type="match status" value="1"/>
</dbReference>
<protein>
    <submittedName>
        <fullName evidence="6">3',5'-cyclic-nucleotide phosphodiesterase</fullName>
        <ecNumber evidence="6">3.1.4.17</ecNumber>
    </submittedName>
</protein>
<dbReference type="EMBL" id="JACHCB010000005">
    <property type="protein sequence ID" value="MBB6109944.1"/>
    <property type="molecule type" value="Genomic_DNA"/>
</dbReference>
<dbReference type="Proteomes" id="UP000548326">
    <property type="component" value="Unassembled WGS sequence"/>
</dbReference>